<evidence type="ECO:0000256" key="1">
    <source>
        <dbReference type="SAM" id="SignalP"/>
    </source>
</evidence>
<feature type="domain" description="DUF3823" evidence="3">
    <location>
        <begin position="131"/>
        <end position="240"/>
    </location>
</feature>
<comment type="caution">
    <text evidence="4">The sequence shown here is derived from an EMBL/GenBank/DDBJ whole genome shotgun (WGS) entry which is preliminary data.</text>
</comment>
<gene>
    <name evidence="4" type="ORF">B5G17_11430</name>
</gene>
<evidence type="ECO:0000259" key="3">
    <source>
        <dbReference type="Pfam" id="PF18003"/>
    </source>
</evidence>
<evidence type="ECO:0000313" key="5">
    <source>
        <dbReference type="Proteomes" id="UP000196329"/>
    </source>
</evidence>
<dbReference type="EMBL" id="NFHS01000005">
    <property type="protein sequence ID" value="OUN54214.1"/>
    <property type="molecule type" value="Genomic_DNA"/>
</dbReference>
<dbReference type="Proteomes" id="UP000196329">
    <property type="component" value="Unassembled WGS sequence"/>
</dbReference>
<organism evidence="4 5">
    <name type="scientific">Bacteroides uniformis</name>
    <dbReference type="NCBI Taxonomy" id="820"/>
    <lineage>
        <taxon>Bacteria</taxon>
        <taxon>Pseudomonadati</taxon>
        <taxon>Bacteroidota</taxon>
        <taxon>Bacteroidia</taxon>
        <taxon>Bacteroidales</taxon>
        <taxon>Bacteroidaceae</taxon>
        <taxon>Bacteroides</taxon>
    </lineage>
</organism>
<dbReference type="Pfam" id="PF12866">
    <property type="entry name" value="DUF3823"/>
    <property type="match status" value="1"/>
</dbReference>
<dbReference type="InterPro" id="IPR041186">
    <property type="entry name" value="DUF3823_C"/>
</dbReference>
<protein>
    <recommendedName>
        <fullName evidence="6">DUF3823 domain-containing protein</fullName>
    </recommendedName>
</protein>
<dbReference type="RefSeq" id="WP_087332833.1">
    <property type="nucleotide sequence ID" value="NZ_NFHS01000005.1"/>
</dbReference>
<feature type="signal peptide" evidence="1">
    <location>
        <begin position="1"/>
        <end position="17"/>
    </location>
</feature>
<dbReference type="AlphaFoldDB" id="A0A1Y3UZK6"/>
<sequence>MKKIIFLSITLLSIIFASCEYDNYDAPSLTFSGNVVYNGKNLQWDGSAARTILRVFQTGYGKVDTGTFIQVKDDGSFNQLLFHDEYWLTPYNNQFPFEFSQFNYESGVGYDSIYIDMKNDLQMDIEVTPYYELSELSVGLEGDNIVMRCNVSKVTGTKNPTPVIKNVRGYISTTKIVNSTTTCAITKAVEVDGSADLEVSIPVATYQNGYVNNFRDYAFCRVAIELENIPNYYLFTEVKKIEGLPVKQWVGSSQE</sequence>
<keyword evidence="1" id="KW-0732">Signal</keyword>
<proteinExistence type="predicted"/>
<feature type="domain" description="DUF3823" evidence="2">
    <location>
        <begin position="30"/>
        <end position="128"/>
    </location>
</feature>
<evidence type="ECO:0000313" key="4">
    <source>
        <dbReference type="EMBL" id="OUN54214.1"/>
    </source>
</evidence>
<dbReference type="Pfam" id="PF18003">
    <property type="entry name" value="DUF3823_C"/>
    <property type="match status" value="1"/>
</dbReference>
<evidence type="ECO:0008006" key="6">
    <source>
        <dbReference type="Google" id="ProtNLM"/>
    </source>
</evidence>
<dbReference type="InterPro" id="IPR024278">
    <property type="entry name" value="DUF3823_N"/>
</dbReference>
<evidence type="ECO:0000259" key="2">
    <source>
        <dbReference type="Pfam" id="PF12866"/>
    </source>
</evidence>
<dbReference type="Gene3D" id="2.60.40.1120">
    <property type="entry name" value="Carboxypeptidase-like, regulatory domain"/>
    <property type="match status" value="1"/>
</dbReference>
<feature type="chain" id="PRO_5013141929" description="DUF3823 domain-containing protein" evidence="1">
    <location>
        <begin position="18"/>
        <end position="255"/>
    </location>
</feature>
<name>A0A1Y3UZK6_BACUN</name>
<reference evidence="5" key="1">
    <citation type="submission" date="2017-04" db="EMBL/GenBank/DDBJ databases">
        <title>Function of individual gut microbiota members based on whole genome sequencing of pure cultures obtained from chicken caecum.</title>
        <authorList>
            <person name="Medvecky M."/>
            <person name="Cejkova D."/>
            <person name="Polansky O."/>
            <person name="Karasova D."/>
            <person name="Kubasova T."/>
            <person name="Cizek A."/>
            <person name="Rychlik I."/>
        </authorList>
    </citation>
    <scope>NUCLEOTIDE SEQUENCE [LARGE SCALE GENOMIC DNA]</scope>
    <source>
        <strain evidence="5">An67</strain>
    </source>
</reference>
<accession>A0A1Y3UZK6</accession>
<dbReference type="PROSITE" id="PS51257">
    <property type="entry name" value="PROKAR_LIPOPROTEIN"/>
    <property type="match status" value="1"/>
</dbReference>
<dbReference type="Gene3D" id="2.60.40.2060">
    <property type="match status" value="1"/>
</dbReference>